<sequence>MVFRRIFHSAEPEPPTIRSPWHTGTPPTYGEVPDQRERAPLLWTPPPPSAALSGRRARGQSFVERIMSPYRLPHTRHISPTRELVPSLSEDNPEARRSTSSSLGARTARYQSQSTPGVESSPAPAIRYGGPDTNYHDPLRPLASRMATQASSNCSEQRSEQCTPRSSASPSSNQASTLTTASPSSSHTAQGKRAPGARRMTSPSAAILRKVEHLTAPCVMCGEQTWQCANARNITGFITIPTISVQVEKKDRTRLQRHIESTIQASEGNHDRGQPIHMYLLPKSGSRENKVNLKVSLVTYGHRAVPVVHVCDWKMEEISRHLRDEVNAAYVNKGPTRVCLVDGLENISVGAFLILED</sequence>
<accession>A0A6A5W6K2</accession>
<feature type="compositionally biased region" description="Polar residues" evidence="1">
    <location>
        <begin position="98"/>
        <end position="118"/>
    </location>
</feature>
<keyword evidence="3" id="KW-1185">Reference proteome</keyword>
<organism evidence="2 3">
    <name type="scientific">Amniculicola lignicola CBS 123094</name>
    <dbReference type="NCBI Taxonomy" id="1392246"/>
    <lineage>
        <taxon>Eukaryota</taxon>
        <taxon>Fungi</taxon>
        <taxon>Dikarya</taxon>
        <taxon>Ascomycota</taxon>
        <taxon>Pezizomycotina</taxon>
        <taxon>Dothideomycetes</taxon>
        <taxon>Pleosporomycetidae</taxon>
        <taxon>Pleosporales</taxon>
        <taxon>Amniculicolaceae</taxon>
        <taxon>Amniculicola</taxon>
    </lineage>
</organism>
<evidence type="ECO:0000313" key="2">
    <source>
        <dbReference type="EMBL" id="KAF1993256.1"/>
    </source>
</evidence>
<feature type="region of interest" description="Disordered" evidence="1">
    <location>
        <begin position="73"/>
        <end position="201"/>
    </location>
</feature>
<evidence type="ECO:0000256" key="1">
    <source>
        <dbReference type="SAM" id="MobiDB-lite"/>
    </source>
</evidence>
<feature type="compositionally biased region" description="Polar residues" evidence="1">
    <location>
        <begin position="146"/>
        <end position="165"/>
    </location>
</feature>
<name>A0A6A5W6K2_9PLEO</name>
<reference evidence="2" key="1">
    <citation type="journal article" date="2020" name="Stud. Mycol.">
        <title>101 Dothideomycetes genomes: a test case for predicting lifestyles and emergence of pathogens.</title>
        <authorList>
            <person name="Haridas S."/>
            <person name="Albert R."/>
            <person name="Binder M."/>
            <person name="Bloem J."/>
            <person name="Labutti K."/>
            <person name="Salamov A."/>
            <person name="Andreopoulos B."/>
            <person name="Baker S."/>
            <person name="Barry K."/>
            <person name="Bills G."/>
            <person name="Bluhm B."/>
            <person name="Cannon C."/>
            <person name="Castanera R."/>
            <person name="Culley D."/>
            <person name="Daum C."/>
            <person name="Ezra D."/>
            <person name="Gonzalez J."/>
            <person name="Henrissat B."/>
            <person name="Kuo A."/>
            <person name="Liang C."/>
            <person name="Lipzen A."/>
            <person name="Lutzoni F."/>
            <person name="Magnuson J."/>
            <person name="Mondo S."/>
            <person name="Nolan M."/>
            <person name="Ohm R."/>
            <person name="Pangilinan J."/>
            <person name="Park H.-J."/>
            <person name="Ramirez L."/>
            <person name="Alfaro M."/>
            <person name="Sun H."/>
            <person name="Tritt A."/>
            <person name="Yoshinaga Y."/>
            <person name="Zwiers L.-H."/>
            <person name="Turgeon B."/>
            <person name="Goodwin S."/>
            <person name="Spatafora J."/>
            <person name="Crous P."/>
            <person name="Grigoriev I."/>
        </authorList>
    </citation>
    <scope>NUCLEOTIDE SEQUENCE</scope>
    <source>
        <strain evidence="2">CBS 123094</strain>
    </source>
</reference>
<gene>
    <name evidence="2" type="ORF">P154DRAFT_540560</name>
</gene>
<dbReference type="AlphaFoldDB" id="A0A6A5W6K2"/>
<evidence type="ECO:0000313" key="3">
    <source>
        <dbReference type="Proteomes" id="UP000799779"/>
    </source>
</evidence>
<feature type="compositionally biased region" description="Low complexity" evidence="1">
    <location>
        <begin position="166"/>
        <end position="189"/>
    </location>
</feature>
<proteinExistence type="predicted"/>
<feature type="region of interest" description="Disordered" evidence="1">
    <location>
        <begin position="1"/>
        <end position="33"/>
    </location>
</feature>
<protein>
    <submittedName>
        <fullName evidence="2">Uncharacterized protein</fullName>
    </submittedName>
</protein>
<dbReference type="EMBL" id="ML977716">
    <property type="protein sequence ID" value="KAF1993256.1"/>
    <property type="molecule type" value="Genomic_DNA"/>
</dbReference>
<dbReference type="Proteomes" id="UP000799779">
    <property type="component" value="Unassembled WGS sequence"/>
</dbReference>